<keyword evidence="1 3" id="KW-0853">WD repeat</keyword>
<keyword evidence="6" id="KW-1185">Reference proteome</keyword>
<comment type="caution">
    <text evidence="5">The sequence shown here is derived from an EMBL/GenBank/DDBJ whole genome shotgun (WGS) entry which is preliminary data.</text>
</comment>
<organism evidence="5 6">
    <name type="scientific">Fasciola hepatica</name>
    <name type="common">Liver fluke</name>
    <dbReference type="NCBI Taxonomy" id="6192"/>
    <lineage>
        <taxon>Eukaryota</taxon>
        <taxon>Metazoa</taxon>
        <taxon>Spiralia</taxon>
        <taxon>Lophotrochozoa</taxon>
        <taxon>Platyhelminthes</taxon>
        <taxon>Trematoda</taxon>
        <taxon>Digenea</taxon>
        <taxon>Plagiorchiida</taxon>
        <taxon>Echinostomata</taxon>
        <taxon>Echinostomatoidea</taxon>
        <taxon>Fasciolidae</taxon>
        <taxon>Fasciola</taxon>
    </lineage>
</organism>
<dbReference type="PANTHER" id="PTHR19872">
    <property type="entry name" value="UBIQUITIN LIGASE SPECIFICITY FACTOR/HREP PROTEIN"/>
    <property type="match status" value="1"/>
</dbReference>
<evidence type="ECO:0000313" key="5">
    <source>
        <dbReference type="EMBL" id="THD25538.1"/>
    </source>
</evidence>
<feature type="repeat" description="WD" evidence="3">
    <location>
        <begin position="521"/>
        <end position="543"/>
    </location>
</feature>
<proteinExistence type="predicted"/>
<name>A0A4E0RUJ7_FASHE</name>
<feature type="compositionally biased region" description="Low complexity" evidence="4">
    <location>
        <begin position="675"/>
        <end position="685"/>
    </location>
</feature>
<dbReference type="Pfam" id="PF00400">
    <property type="entry name" value="WD40"/>
    <property type="match status" value="2"/>
</dbReference>
<protein>
    <submittedName>
        <fullName evidence="5">F-box and WD-40 domain protein 10</fullName>
    </submittedName>
</protein>
<evidence type="ECO:0000256" key="4">
    <source>
        <dbReference type="SAM" id="MobiDB-lite"/>
    </source>
</evidence>
<dbReference type="PROSITE" id="PS00678">
    <property type="entry name" value="WD_REPEATS_1"/>
    <property type="match status" value="1"/>
</dbReference>
<dbReference type="InterPro" id="IPR015943">
    <property type="entry name" value="WD40/YVTN_repeat-like_dom_sf"/>
</dbReference>
<accession>A0A4E0RUJ7</accession>
<gene>
    <name evidence="5" type="ORF">D915_003788</name>
</gene>
<dbReference type="Proteomes" id="UP000230066">
    <property type="component" value="Unassembled WGS sequence"/>
</dbReference>
<dbReference type="InterPro" id="IPR001680">
    <property type="entry name" value="WD40_rpt"/>
</dbReference>
<dbReference type="Gene3D" id="2.130.10.10">
    <property type="entry name" value="YVTN repeat-like/Quinoprotein amine dehydrogenase"/>
    <property type="match status" value="1"/>
</dbReference>
<dbReference type="SUPFAM" id="SSF50978">
    <property type="entry name" value="WD40 repeat-like"/>
    <property type="match status" value="1"/>
</dbReference>
<dbReference type="EMBL" id="JXXN02001097">
    <property type="protein sequence ID" value="THD25538.1"/>
    <property type="molecule type" value="Genomic_DNA"/>
</dbReference>
<dbReference type="InterPro" id="IPR036322">
    <property type="entry name" value="WD40_repeat_dom_sf"/>
</dbReference>
<evidence type="ECO:0000256" key="2">
    <source>
        <dbReference type="ARBA" id="ARBA00022737"/>
    </source>
</evidence>
<dbReference type="InterPro" id="IPR051075">
    <property type="entry name" value="SCF_subunit_WD-repeat"/>
</dbReference>
<sequence>MAATSVQENKISIVDQSTQLSLTEMTQFGEEVVKILDVLSLKHFIEDIIEKFCDIETVKDLEFIFRAMGSKENVYASTRLYSSQNVDGVSGPGRDVHLFLSVEDMMQFLDEWLSSAPKLYRKLFLLQVLQRVPESMHLSIWEFLQLSIRTSSNNRSSNKKETKSPSINELLRRLPLDIGAKISQMARVAPKEKLFNKSSMETAEAPNIQEQSVAAYKQAQKVRCFIPKENFARYFLVPVPRTSSCLGRVLSVDDAKKSGRLSAHETQYKIIGNNGLKTYENLATCSWSLLAASMRKAYANILLERVIVEERNVYCGTYNTLVLLERSRYQKPAKRRITHAGSWNQTWLAHCDGSAEQRKIKFLDISCATKSTERSSATDFLIRPKLSPTRRLGKYTLRFVTGGADCLCCVWRLDSREPIWCIPHARPVTAVVMQGYLCVSGDRGGEIKVWRLTGSRPQLIKVLCKHTGPITVLRMDSIHLVSGSADGYVCIWSLSGDFSECLGVLPHPNQVLCLELQYLRVITGCADGRVRVWNLLSQRCQRVILGNNRREPILGLFAMEDRLILISATNIISMNFNPGEWHYELDQAFQAEHLRAHVPMTNASINHWAKPRSRAESRWFRARMTQSADSRILDRAIRSQSETSLSRHAIHKASDDSTRSHRSSRTTGRSERTSSSRNSSSSSKSSSRKLGRVQSTFIHPETGRRMFLISPPIPGSYTVRQSKHPSPKSARLPGEKYKDKAEKENSDSERRANRMKATHDTNMSVQRQQHIFNAPKFPNTSNKMGLISSPIRRWSEQFNKNKRHIPQSFQDSLNELKLHQLIELNRQNSDVQPPDTMRHSYLSSTRLASSTEMETNTAITDLSKINRRFSEPELK</sequence>
<feature type="compositionally biased region" description="Basic and acidic residues" evidence="4">
    <location>
        <begin position="733"/>
        <end position="752"/>
    </location>
</feature>
<reference evidence="5" key="1">
    <citation type="submission" date="2019-03" db="EMBL/GenBank/DDBJ databases">
        <title>Improved annotation for the trematode Fasciola hepatica.</title>
        <authorList>
            <person name="Choi Y.-J."/>
            <person name="Martin J."/>
            <person name="Mitreva M."/>
        </authorList>
    </citation>
    <scope>NUCLEOTIDE SEQUENCE [LARGE SCALE GENOMIC DNA]</scope>
</reference>
<dbReference type="AlphaFoldDB" id="A0A4E0RUJ7"/>
<dbReference type="PANTHER" id="PTHR19872:SF7">
    <property type="entry name" value="F-BOX AND WD REPEAT DOMAIN CONTAINING PROTEIN 10B-RELATED"/>
    <property type="match status" value="1"/>
</dbReference>
<evidence type="ECO:0000313" key="6">
    <source>
        <dbReference type="Proteomes" id="UP000230066"/>
    </source>
</evidence>
<evidence type="ECO:0000256" key="3">
    <source>
        <dbReference type="PROSITE-ProRule" id="PRU00221"/>
    </source>
</evidence>
<keyword evidence="2" id="KW-0677">Repeat</keyword>
<evidence type="ECO:0000256" key="1">
    <source>
        <dbReference type="ARBA" id="ARBA00022574"/>
    </source>
</evidence>
<dbReference type="SMART" id="SM00320">
    <property type="entry name" value="WD40"/>
    <property type="match status" value="4"/>
</dbReference>
<dbReference type="PROSITE" id="PS50082">
    <property type="entry name" value="WD_REPEATS_2"/>
    <property type="match status" value="1"/>
</dbReference>
<dbReference type="InterPro" id="IPR019775">
    <property type="entry name" value="WD40_repeat_CS"/>
</dbReference>
<feature type="region of interest" description="Disordered" evidence="4">
    <location>
        <begin position="639"/>
        <end position="763"/>
    </location>
</feature>